<dbReference type="Pfam" id="PF17390">
    <property type="entry name" value="Bac_rhamnosid_C"/>
    <property type="match status" value="1"/>
</dbReference>
<dbReference type="GO" id="GO:0005975">
    <property type="term" value="P:carbohydrate metabolic process"/>
    <property type="evidence" value="ECO:0007669"/>
    <property type="project" value="InterPro"/>
</dbReference>
<feature type="domain" description="Alpha-L-rhamnosidase six-hairpin glycosidase" evidence="2">
    <location>
        <begin position="280"/>
        <end position="390"/>
    </location>
</feature>
<dbReference type="SUPFAM" id="SSF48208">
    <property type="entry name" value="Six-hairpin glycosidases"/>
    <property type="match status" value="1"/>
</dbReference>
<dbReference type="PANTHER" id="PTHR34987:SF4">
    <property type="entry name" value="ALPHA-L-RHAMNOSIDASE C-TERMINAL DOMAIN-CONTAINING PROTEIN"/>
    <property type="match status" value="1"/>
</dbReference>
<dbReference type="Gene3D" id="2.60.420.10">
    <property type="entry name" value="Maltose phosphorylase, domain 3"/>
    <property type="match status" value="1"/>
</dbReference>
<dbReference type="InterPro" id="IPR035398">
    <property type="entry name" value="Bac_rhamnosid_C"/>
</dbReference>
<feature type="domain" description="Mannosylglycerate hydrolase MGH1-like glycoside hydrolase" evidence="4">
    <location>
        <begin position="463"/>
        <end position="648"/>
    </location>
</feature>
<dbReference type="Pfam" id="PF22422">
    <property type="entry name" value="MGH1-like_GH"/>
    <property type="match status" value="1"/>
</dbReference>
<dbReference type="EMBL" id="QGKS01000223">
    <property type="protein sequence ID" value="PWR14612.1"/>
    <property type="molecule type" value="Genomic_DNA"/>
</dbReference>
<dbReference type="Pfam" id="PF17389">
    <property type="entry name" value="Bac_rhamnosid6H"/>
    <property type="match status" value="1"/>
</dbReference>
<sequence length="861" mass="92776">MTDHRIFPQAIDEVTTMRRTRFAAISLTTAAVLVASTGVASAESGGLAAPAPGDWQRYVLTPQTRGVAPLRVVSADSRGGEITNPAGVLAADGQPMKITKTGAGADPRLIVDFGREVSGYLSVDFAGAAPTTLFAFSETLGYLGDWGDTFGTTSWIANGDASKPQRERRFESPHEQAPAGAGTWQDPELRGGFRYLMIRLAPEAPAGSSVSVDAVRVRYTAAPGINLADRDALLPGWFLSSDDALNKIWYGGAHTIVNGTIDPTQGIENGTETIGVGERVIVDGAKRDRLVWNGDLAITGRIAYVSTDDRQAMRDSLRSIARTQRGDGYLSACSPNGLGAPVCQGFLEYHLWWLRGLQEYYLYTGDTAFVAEMWPTFTRAMAFLETRLTAEGFEGTEAQDSAPKLLPGHTQGQTFTATSPFTAAGGRFPTYNTTGADMTLSLYRGQPGAGQLVASKRFEDVVDNAWLMIDLPEAAAPGAYYLEQSDPSGTVAWWTNSTDAYPQGTALTDGKPIAGDRTLRIATVSDDRTRLLDLYDQGGHWIYGDSGKETEVNALYVEVLRDAAAFAELQNDNPKATHWRELIPEVVRGVNDQLWNETAGAYRQSTGQPGNIAQDGNVFAVLSGVAPADRAARALDTLKDQLWTAYGSKSGTGSMPQLVGPFMNYWEALARFDEGRDAEAWHLLRTVWVYQFAQRKPINGVEEPPATGAWEHINLDGSPYRHGDGSMSHPWSAGGTALLTNEVLGVRPAGPGFATYTVKPHPGDLEWAQGRVPTPHGAIWVSWRQDRGRDRFVMDLTTPQGTTGTIAVPADGPTTVIVDGRLAWNGDKAKAYGAHTDGRYVYLSGLPAGAHTISAHPADEE</sequence>
<accession>A0A317DJS0</accession>
<dbReference type="Gene3D" id="2.60.120.260">
    <property type="entry name" value="Galactose-binding domain-like"/>
    <property type="match status" value="1"/>
</dbReference>
<dbReference type="PANTHER" id="PTHR34987">
    <property type="entry name" value="C, PUTATIVE (AFU_ORTHOLOGUE AFUA_3G02880)-RELATED"/>
    <property type="match status" value="1"/>
</dbReference>
<dbReference type="InterPro" id="IPR012341">
    <property type="entry name" value="6hp_glycosidase-like_sf"/>
</dbReference>
<dbReference type="AlphaFoldDB" id="A0A317DJS0"/>
<gene>
    <name evidence="5" type="ORF">DKT69_15215</name>
</gene>
<evidence type="ECO:0008006" key="7">
    <source>
        <dbReference type="Google" id="ProtNLM"/>
    </source>
</evidence>
<feature type="region of interest" description="Disordered" evidence="1">
    <location>
        <begin position="161"/>
        <end position="184"/>
    </location>
</feature>
<evidence type="ECO:0000256" key="1">
    <source>
        <dbReference type="SAM" id="MobiDB-lite"/>
    </source>
</evidence>
<name>A0A317DJS0_9ACTN</name>
<evidence type="ECO:0000259" key="4">
    <source>
        <dbReference type="Pfam" id="PF22422"/>
    </source>
</evidence>
<comment type="caution">
    <text evidence="5">The sequence shown here is derived from an EMBL/GenBank/DDBJ whole genome shotgun (WGS) entry which is preliminary data.</text>
</comment>
<feature type="domain" description="Alpha-L-rhamnosidase C-terminal" evidence="3">
    <location>
        <begin position="745"/>
        <end position="814"/>
    </location>
</feature>
<protein>
    <recommendedName>
        <fullName evidence="7">Alpha-L-rhamnosidase</fullName>
    </recommendedName>
</protein>
<proteinExistence type="predicted"/>
<evidence type="ECO:0000313" key="6">
    <source>
        <dbReference type="Proteomes" id="UP000246050"/>
    </source>
</evidence>
<dbReference type="Gene3D" id="1.50.10.10">
    <property type="match status" value="2"/>
</dbReference>
<feature type="compositionally biased region" description="Basic and acidic residues" evidence="1">
    <location>
        <begin position="163"/>
        <end position="174"/>
    </location>
</feature>
<reference evidence="5 6" key="1">
    <citation type="submission" date="2018-05" db="EMBL/GenBank/DDBJ databases">
        <title>Micromonosporas from Atacama Desert.</title>
        <authorList>
            <person name="Carro L."/>
            <person name="Golinska P."/>
            <person name="Klenk H.-P."/>
            <person name="Goodfellow M."/>
        </authorList>
    </citation>
    <scope>NUCLEOTIDE SEQUENCE [LARGE SCALE GENOMIC DNA]</scope>
    <source>
        <strain evidence="5 6">4G51</strain>
    </source>
</reference>
<evidence type="ECO:0000259" key="2">
    <source>
        <dbReference type="Pfam" id="PF17389"/>
    </source>
</evidence>
<dbReference type="InterPro" id="IPR054491">
    <property type="entry name" value="MGH1-like_GH"/>
</dbReference>
<evidence type="ECO:0000259" key="3">
    <source>
        <dbReference type="Pfam" id="PF17390"/>
    </source>
</evidence>
<dbReference type="InterPro" id="IPR008928">
    <property type="entry name" value="6-hairpin_glycosidase_sf"/>
</dbReference>
<organism evidence="5 6">
    <name type="scientific">Micromonospora sicca</name>
    <dbReference type="NCBI Taxonomy" id="2202420"/>
    <lineage>
        <taxon>Bacteria</taxon>
        <taxon>Bacillati</taxon>
        <taxon>Actinomycetota</taxon>
        <taxon>Actinomycetes</taxon>
        <taxon>Micromonosporales</taxon>
        <taxon>Micromonosporaceae</taxon>
        <taxon>Micromonospora</taxon>
    </lineage>
</organism>
<evidence type="ECO:0000313" key="5">
    <source>
        <dbReference type="EMBL" id="PWR14612.1"/>
    </source>
</evidence>
<dbReference type="InterPro" id="IPR035396">
    <property type="entry name" value="Bac_rhamnosid6H"/>
</dbReference>
<dbReference type="Proteomes" id="UP000246050">
    <property type="component" value="Unassembled WGS sequence"/>
</dbReference>